<dbReference type="GO" id="GO:0016491">
    <property type="term" value="F:oxidoreductase activity"/>
    <property type="evidence" value="ECO:0007669"/>
    <property type="project" value="UniProtKB-KW"/>
</dbReference>
<dbReference type="PANTHER" id="PTHR11709">
    <property type="entry name" value="MULTI-COPPER OXIDASE"/>
    <property type="match status" value="1"/>
</dbReference>
<comment type="similarity">
    <text evidence="1">Belongs to the multicopper oxidase family.</text>
</comment>
<dbReference type="GO" id="GO:0009506">
    <property type="term" value="C:plasmodesma"/>
    <property type="evidence" value="ECO:0007669"/>
    <property type="project" value="TreeGrafter"/>
</dbReference>
<dbReference type="InterPro" id="IPR008972">
    <property type="entry name" value="Cupredoxin"/>
</dbReference>
<name>A0A4Y7KYC7_PAPSO</name>
<protein>
    <recommendedName>
        <fullName evidence="5">Plastocyanin-like domain-containing protein</fullName>
    </recommendedName>
</protein>
<evidence type="ECO:0000313" key="6">
    <source>
        <dbReference type="EMBL" id="RZC77392.1"/>
    </source>
</evidence>
<dbReference type="PANTHER" id="PTHR11709:SF394">
    <property type="entry name" value="FI03373P-RELATED"/>
    <property type="match status" value="1"/>
</dbReference>
<dbReference type="InterPro" id="IPR045087">
    <property type="entry name" value="Cu-oxidase_fam"/>
</dbReference>
<evidence type="ECO:0000259" key="5">
    <source>
        <dbReference type="Pfam" id="PF07731"/>
    </source>
</evidence>
<dbReference type="Proteomes" id="UP000316621">
    <property type="component" value="Chromosome 9"/>
</dbReference>
<sequence length="74" mass="8494">MAYGYGKVANQQWCKIEFNTTVDVILQNTNALAANVSEIHPWHLHGHDFWVLGYGEGMYSEDKHGKQLNLKTHH</sequence>
<dbReference type="GO" id="GO:0005507">
    <property type="term" value="F:copper ion binding"/>
    <property type="evidence" value="ECO:0007669"/>
    <property type="project" value="InterPro"/>
</dbReference>
<keyword evidence="2" id="KW-0479">Metal-binding</keyword>
<dbReference type="Gene3D" id="2.60.40.420">
    <property type="entry name" value="Cupredoxins - blue copper proteins"/>
    <property type="match status" value="1"/>
</dbReference>
<dbReference type="EMBL" id="CM010723">
    <property type="protein sequence ID" value="RZC77392.1"/>
    <property type="molecule type" value="Genomic_DNA"/>
</dbReference>
<organism evidence="6 7">
    <name type="scientific">Papaver somniferum</name>
    <name type="common">Opium poppy</name>
    <dbReference type="NCBI Taxonomy" id="3469"/>
    <lineage>
        <taxon>Eukaryota</taxon>
        <taxon>Viridiplantae</taxon>
        <taxon>Streptophyta</taxon>
        <taxon>Embryophyta</taxon>
        <taxon>Tracheophyta</taxon>
        <taxon>Spermatophyta</taxon>
        <taxon>Magnoliopsida</taxon>
        <taxon>Ranunculales</taxon>
        <taxon>Papaveraceae</taxon>
        <taxon>Papaveroideae</taxon>
        <taxon>Papaver</taxon>
    </lineage>
</organism>
<evidence type="ECO:0000313" key="7">
    <source>
        <dbReference type="Proteomes" id="UP000316621"/>
    </source>
</evidence>
<evidence type="ECO:0000256" key="4">
    <source>
        <dbReference type="ARBA" id="ARBA00023008"/>
    </source>
</evidence>
<evidence type="ECO:0000256" key="1">
    <source>
        <dbReference type="ARBA" id="ARBA00010609"/>
    </source>
</evidence>
<keyword evidence="4" id="KW-0186">Copper</keyword>
<evidence type="ECO:0000256" key="2">
    <source>
        <dbReference type="ARBA" id="ARBA00022723"/>
    </source>
</evidence>
<dbReference type="SUPFAM" id="SSF49503">
    <property type="entry name" value="Cupredoxins"/>
    <property type="match status" value="1"/>
</dbReference>
<proteinExistence type="inferred from homology"/>
<accession>A0A4Y7KYC7</accession>
<dbReference type="Gramene" id="RZC77392">
    <property type="protein sequence ID" value="RZC77392"/>
    <property type="gene ID" value="C5167_001576"/>
</dbReference>
<gene>
    <name evidence="6" type="ORF">C5167_001576</name>
</gene>
<dbReference type="Pfam" id="PF07731">
    <property type="entry name" value="Cu-oxidase_2"/>
    <property type="match status" value="1"/>
</dbReference>
<dbReference type="InterPro" id="IPR011706">
    <property type="entry name" value="Cu-oxidase_C"/>
</dbReference>
<reference evidence="6 7" key="1">
    <citation type="journal article" date="2018" name="Science">
        <title>The opium poppy genome and morphinan production.</title>
        <authorList>
            <person name="Guo L."/>
            <person name="Winzer T."/>
            <person name="Yang X."/>
            <person name="Li Y."/>
            <person name="Ning Z."/>
            <person name="He Z."/>
            <person name="Teodor R."/>
            <person name="Lu Y."/>
            <person name="Bowser T.A."/>
            <person name="Graham I.A."/>
            <person name="Ye K."/>
        </authorList>
    </citation>
    <scope>NUCLEOTIDE SEQUENCE [LARGE SCALE GENOMIC DNA]</scope>
    <source>
        <strain evidence="7">cv. HN1</strain>
        <tissue evidence="6">Leaves</tissue>
    </source>
</reference>
<feature type="domain" description="Plastocyanin-like" evidence="5">
    <location>
        <begin position="11"/>
        <end position="70"/>
    </location>
</feature>
<dbReference type="STRING" id="3469.A0A4Y7KYC7"/>
<keyword evidence="7" id="KW-1185">Reference proteome</keyword>
<keyword evidence="3" id="KW-0560">Oxidoreductase</keyword>
<evidence type="ECO:0000256" key="3">
    <source>
        <dbReference type="ARBA" id="ARBA00023002"/>
    </source>
</evidence>
<dbReference type="AlphaFoldDB" id="A0A4Y7KYC7"/>